<reference evidence="6 7" key="1">
    <citation type="submission" date="2019-03" db="EMBL/GenBank/DDBJ databases">
        <title>Single cell metagenomics reveals metabolic interactions within the superorganism composed of flagellate Streblomastix strix and complex community of Bacteroidetes bacteria on its surface.</title>
        <authorList>
            <person name="Treitli S.C."/>
            <person name="Kolisko M."/>
            <person name="Husnik F."/>
            <person name="Keeling P."/>
            <person name="Hampl V."/>
        </authorList>
    </citation>
    <scope>NUCLEOTIDE SEQUENCE [LARGE SCALE GENOMIC DNA]</scope>
    <source>
        <strain evidence="6">ST1C</strain>
    </source>
</reference>
<evidence type="ECO:0000256" key="3">
    <source>
        <dbReference type="ARBA" id="ARBA00022614"/>
    </source>
</evidence>
<evidence type="ECO:0000256" key="2">
    <source>
        <dbReference type="ARBA" id="ARBA00022490"/>
    </source>
</evidence>
<feature type="compositionally biased region" description="Low complexity" evidence="5">
    <location>
        <begin position="78"/>
        <end position="87"/>
    </location>
</feature>
<dbReference type="Gene3D" id="3.80.10.10">
    <property type="entry name" value="Ribonuclease Inhibitor"/>
    <property type="match status" value="1"/>
</dbReference>
<evidence type="ECO:0000256" key="1">
    <source>
        <dbReference type="ARBA" id="ARBA00004496"/>
    </source>
</evidence>
<dbReference type="Proteomes" id="UP000324800">
    <property type="component" value="Unassembled WGS sequence"/>
</dbReference>
<gene>
    <name evidence="6" type="ORF">EZS28_016622</name>
</gene>
<comment type="caution">
    <text evidence="6">The sequence shown here is derived from an EMBL/GenBank/DDBJ whole genome shotgun (WGS) entry which is preliminary data.</text>
</comment>
<feature type="region of interest" description="Disordered" evidence="5">
    <location>
        <begin position="72"/>
        <end position="92"/>
    </location>
</feature>
<evidence type="ECO:0008006" key="8">
    <source>
        <dbReference type="Google" id="ProtNLM"/>
    </source>
</evidence>
<proteinExistence type="predicted"/>
<name>A0A5J4W020_9EUKA</name>
<comment type="subcellular location">
    <subcellularLocation>
        <location evidence="1">Cytoplasm</location>
    </subcellularLocation>
</comment>
<dbReference type="OrthoDB" id="676979at2759"/>
<keyword evidence="4" id="KW-0677">Repeat</keyword>
<accession>A0A5J4W020</accession>
<dbReference type="PANTHER" id="PTHR46545">
    <property type="entry name" value="LEUCINE-RICH REPEAT-CONTAINING PROTEIN 51"/>
    <property type="match status" value="1"/>
</dbReference>
<keyword evidence="3" id="KW-0433">Leucine-rich repeat</keyword>
<dbReference type="SUPFAM" id="SSF52058">
    <property type="entry name" value="L domain-like"/>
    <property type="match status" value="1"/>
</dbReference>
<organism evidence="6 7">
    <name type="scientific">Streblomastix strix</name>
    <dbReference type="NCBI Taxonomy" id="222440"/>
    <lineage>
        <taxon>Eukaryota</taxon>
        <taxon>Metamonada</taxon>
        <taxon>Preaxostyla</taxon>
        <taxon>Oxymonadida</taxon>
        <taxon>Streblomastigidae</taxon>
        <taxon>Streblomastix</taxon>
    </lineage>
</organism>
<keyword evidence="2" id="KW-0963">Cytoplasm</keyword>
<feature type="region of interest" description="Disordered" evidence="5">
    <location>
        <begin position="269"/>
        <end position="289"/>
    </location>
</feature>
<evidence type="ECO:0000313" key="7">
    <source>
        <dbReference type="Proteomes" id="UP000324800"/>
    </source>
</evidence>
<evidence type="ECO:0000256" key="5">
    <source>
        <dbReference type="SAM" id="MobiDB-lite"/>
    </source>
</evidence>
<evidence type="ECO:0000256" key="4">
    <source>
        <dbReference type="ARBA" id="ARBA00022737"/>
    </source>
</evidence>
<feature type="non-terminal residue" evidence="6">
    <location>
        <position position="289"/>
    </location>
</feature>
<dbReference type="InterPro" id="IPR032675">
    <property type="entry name" value="LRR_dom_sf"/>
</dbReference>
<protein>
    <recommendedName>
        <fullName evidence="8">Leucine-rich repeat-containing protein 51</fullName>
    </recommendedName>
</protein>
<dbReference type="AlphaFoldDB" id="A0A5J4W020"/>
<dbReference type="GO" id="GO:0005737">
    <property type="term" value="C:cytoplasm"/>
    <property type="evidence" value="ECO:0007669"/>
    <property type="project" value="UniProtKB-SubCell"/>
</dbReference>
<evidence type="ECO:0000313" key="6">
    <source>
        <dbReference type="EMBL" id="KAA6387849.1"/>
    </source>
</evidence>
<sequence>MKKAKTKTRPRTVTHATTLLDPVDFSFLGLTSVEDLLKEEPRSGNIEVELVEKKPLTPPPQQVTGKLIHTATSPNVRQGSGQQGNSQQEKEIEKVEVKKFRATSVRLYNNGLRSIKGLKSILDQILVDGGDEVVWLDLGWNKLTQIEDELYLFPKLYSLSLQANRITDYNEIAKLRGIEPMRTLILHGNPIDQLRFYRTLTVGAAPFLKKIDSAVISPRERDHCTKWLDMNIDTLKLLIIFDIRQNIMDARLVALEDDDDFEEFEHEFSAGNEKIDANEWQGEWDEEDS</sequence>
<dbReference type="PANTHER" id="PTHR46545:SF1">
    <property type="entry name" value="LEUCINE-RICH REPEAT-CONTAINING PROTEIN 51"/>
    <property type="match status" value="1"/>
</dbReference>
<dbReference type="EMBL" id="SNRW01004214">
    <property type="protein sequence ID" value="KAA6387849.1"/>
    <property type="molecule type" value="Genomic_DNA"/>
</dbReference>